<dbReference type="EMBL" id="LR788497">
    <property type="protein sequence ID" value="CAB3264359.1"/>
    <property type="molecule type" value="mRNA"/>
</dbReference>
<dbReference type="InterPro" id="IPR032675">
    <property type="entry name" value="LRR_dom_sf"/>
</dbReference>
<dbReference type="Pfam" id="PF13516">
    <property type="entry name" value="LRR_6"/>
    <property type="match status" value="1"/>
</dbReference>
<evidence type="ECO:0000313" key="1">
    <source>
        <dbReference type="EMBL" id="CAB3264359.1"/>
    </source>
</evidence>
<accession>A0A6F9DMK0</accession>
<proteinExistence type="evidence at transcript level"/>
<sequence length="89" mass="10072">MASCIYNIVELHLVHCQLTSVGIRKIAEAISKLSQPMKTLDISRNSIDEEAEKCLFGCLHKIQDELKVDVNSEFKSKYSKLPEPKPKLV</sequence>
<dbReference type="SUPFAM" id="SSF52047">
    <property type="entry name" value="RNI-like"/>
    <property type="match status" value="1"/>
</dbReference>
<protein>
    <submittedName>
        <fullName evidence="1">Protein NLRC3-like</fullName>
    </submittedName>
</protein>
<reference evidence="1" key="1">
    <citation type="submission" date="2020-04" db="EMBL/GenBank/DDBJ databases">
        <authorList>
            <person name="Neveu A P."/>
        </authorList>
    </citation>
    <scope>NUCLEOTIDE SEQUENCE</scope>
    <source>
        <tissue evidence="1">Whole embryo</tissue>
    </source>
</reference>
<organism evidence="1">
    <name type="scientific">Phallusia mammillata</name>
    <dbReference type="NCBI Taxonomy" id="59560"/>
    <lineage>
        <taxon>Eukaryota</taxon>
        <taxon>Metazoa</taxon>
        <taxon>Chordata</taxon>
        <taxon>Tunicata</taxon>
        <taxon>Ascidiacea</taxon>
        <taxon>Phlebobranchia</taxon>
        <taxon>Ascidiidae</taxon>
        <taxon>Phallusia</taxon>
    </lineage>
</organism>
<gene>
    <name evidence="1" type="primary">Nlrc3-009</name>
</gene>
<dbReference type="InterPro" id="IPR001611">
    <property type="entry name" value="Leu-rich_rpt"/>
</dbReference>
<dbReference type="AlphaFoldDB" id="A0A6F9DMK0"/>
<dbReference type="Gene3D" id="3.80.10.10">
    <property type="entry name" value="Ribonuclease Inhibitor"/>
    <property type="match status" value="1"/>
</dbReference>
<name>A0A6F9DMK0_9ASCI</name>